<proteinExistence type="predicted"/>
<evidence type="ECO:0000313" key="2">
    <source>
        <dbReference type="Proteomes" id="UP001497512"/>
    </source>
</evidence>
<reference evidence="1" key="1">
    <citation type="submission" date="2024-02" db="EMBL/GenBank/DDBJ databases">
        <authorList>
            <consortium name="ELIXIR-Norway"/>
            <consortium name="Elixir Norway"/>
        </authorList>
    </citation>
    <scope>NUCLEOTIDE SEQUENCE</scope>
</reference>
<evidence type="ECO:0000313" key="1">
    <source>
        <dbReference type="EMBL" id="CAK9208155.1"/>
    </source>
</evidence>
<dbReference type="EMBL" id="OZ019908">
    <property type="protein sequence ID" value="CAK9208155.1"/>
    <property type="molecule type" value="Genomic_DNA"/>
</dbReference>
<organism evidence="1 2">
    <name type="scientific">Sphagnum troendelagicum</name>
    <dbReference type="NCBI Taxonomy" id="128251"/>
    <lineage>
        <taxon>Eukaryota</taxon>
        <taxon>Viridiplantae</taxon>
        <taxon>Streptophyta</taxon>
        <taxon>Embryophyta</taxon>
        <taxon>Bryophyta</taxon>
        <taxon>Sphagnophytina</taxon>
        <taxon>Sphagnopsida</taxon>
        <taxon>Sphagnales</taxon>
        <taxon>Sphagnaceae</taxon>
        <taxon>Sphagnum</taxon>
    </lineage>
</organism>
<dbReference type="Proteomes" id="UP001497512">
    <property type="component" value="Chromosome 16"/>
</dbReference>
<keyword evidence="2" id="KW-1185">Reference proteome</keyword>
<accession>A0ABP0TYG6</accession>
<name>A0ABP0TYG6_9BRYO</name>
<sequence length="79" mass="8582">MYSSTVQQVQLPCTRSDSLIDHKSSISSSSTATWRGGSSIRRSLELRASDSVIALGRGQVYSSSSHHSNWFGDECLCGE</sequence>
<protein>
    <submittedName>
        <fullName evidence="1">Uncharacterized protein</fullName>
    </submittedName>
</protein>
<gene>
    <name evidence="1" type="ORF">CSSPTR1EN2_LOCUS9165</name>
</gene>